<gene>
    <name evidence="2" type="ORF">SAMN05216275_11769</name>
</gene>
<dbReference type="InterPro" id="IPR024185">
    <property type="entry name" value="FTHF_cligase-like_sf"/>
</dbReference>
<feature type="domain" description="LUD" evidence="1">
    <location>
        <begin position="135"/>
        <end position="235"/>
    </location>
</feature>
<dbReference type="PANTHER" id="PTHR43682">
    <property type="entry name" value="LACTATE UTILIZATION PROTEIN C"/>
    <property type="match status" value="1"/>
</dbReference>
<sequence>MSGTAAERAPRAGVSASGRERILSRIRAAVAGAPDVEITRAYRTSSDPAGAVELFAERVADYRAVVHVVEAGEVAGAIAATLDRRAPARLVVPDGLPEEWARAVRSAVEARAADAGAEPGPGAAAIVRDEPVLSAAELDAADGVITGCALGIAETGTIVLDAGPGQGRRALTLVPDYHLCVVRADQIVAGVPEAVGRLDPARPLTWISGPSATSDIELNRVEGVHGPRTLEVVIVR</sequence>
<evidence type="ECO:0000259" key="1">
    <source>
        <dbReference type="Pfam" id="PF02589"/>
    </source>
</evidence>
<keyword evidence="3" id="KW-1185">Reference proteome</keyword>
<evidence type="ECO:0000313" key="3">
    <source>
        <dbReference type="Proteomes" id="UP000199111"/>
    </source>
</evidence>
<dbReference type="Gene3D" id="3.40.50.10420">
    <property type="entry name" value="NagB/RpiA/CoA transferase-like"/>
    <property type="match status" value="1"/>
</dbReference>
<protein>
    <submittedName>
        <fullName evidence="2">L-lactate dehydrogenase complex protein LldG</fullName>
    </submittedName>
</protein>
<evidence type="ECO:0000313" key="2">
    <source>
        <dbReference type="EMBL" id="SFK09605.1"/>
    </source>
</evidence>
<dbReference type="AlphaFoldDB" id="A0A1I3WQ10"/>
<dbReference type="RefSeq" id="WP_093889189.1">
    <property type="nucleotide sequence ID" value="NZ_FOQY01000017.1"/>
</dbReference>
<reference evidence="3" key="1">
    <citation type="submission" date="2016-10" db="EMBL/GenBank/DDBJ databases">
        <authorList>
            <person name="Varghese N."/>
            <person name="Submissions S."/>
        </authorList>
    </citation>
    <scope>NUCLEOTIDE SEQUENCE [LARGE SCALE GENOMIC DNA]</scope>
    <source>
        <strain evidence="3">CGMCC 4.2126</strain>
    </source>
</reference>
<accession>A0A1I3WQ10</accession>
<dbReference type="InterPro" id="IPR037171">
    <property type="entry name" value="NagB/RpiA_transferase-like"/>
</dbReference>
<dbReference type="Proteomes" id="UP000199111">
    <property type="component" value="Unassembled WGS sequence"/>
</dbReference>
<dbReference type="PANTHER" id="PTHR43682:SF1">
    <property type="entry name" value="LACTATE UTILIZATION PROTEIN C"/>
    <property type="match status" value="1"/>
</dbReference>
<dbReference type="EMBL" id="FOQY01000017">
    <property type="protein sequence ID" value="SFK09605.1"/>
    <property type="molecule type" value="Genomic_DNA"/>
</dbReference>
<organism evidence="2 3">
    <name type="scientific">Streptosporangium canum</name>
    <dbReference type="NCBI Taxonomy" id="324952"/>
    <lineage>
        <taxon>Bacteria</taxon>
        <taxon>Bacillati</taxon>
        <taxon>Actinomycetota</taxon>
        <taxon>Actinomycetes</taxon>
        <taxon>Streptosporangiales</taxon>
        <taxon>Streptosporangiaceae</taxon>
        <taxon>Streptosporangium</taxon>
    </lineage>
</organism>
<dbReference type="Pfam" id="PF02589">
    <property type="entry name" value="LUD_dom"/>
    <property type="match status" value="1"/>
</dbReference>
<dbReference type="InterPro" id="IPR003741">
    <property type="entry name" value="LUD_dom"/>
</dbReference>
<proteinExistence type="predicted"/>
<dbReference type="GeneID" id="96300485"/>
<name>A0A1I3WQ10_9ACTN</name>
<dbReference type="SUPFAM" id="SSF100950">
    <property type="entry name" value="NagB/RpiA/CoA transferase-like"/>
    <property type="match status" value="1"/>
</dbReference>